<dbReference type="Gene3D" id="3.30.70.360">
    <property type="match status" value="1"/>
</dbReference>
<dbReference type="Gene3D" id="3.40.630.10">
    <property type="entry name" value="Zn peptidases"/>
    <property type="match status" value="1"/>
</dbReference>
<evidence type="ECO:0000256" key="1">
    <source>
        <dbReference type="ARBA" id="ARBA00022801"/>
    </source>
</evidence>
<dbReference type="Proteomes" id="UP000825123">
    <property type="component" value="Chromosome"/>
</dbReference>
<feature type="compositionally biased region" description="Basic and acidic residues" evidence="2">
    <location>
        <begin position="1"/>
        <end position="19"/>
    </location>
</feature>
<dbReference type="EMBL" id="AP024597">
    <property type="protein sequence ID" value="BCU71652.1"/>
    <property type="molecule type" value="Genomic_DNA"/>
</dbReference>
<dbReference type="SUPFAM" id="SSF53187">
    <property type="entry name" value="Zn-dependent exopeptidases"/>
    <property type="match status" value="1"/>
</dbReference>
<accession>A0A8D5U9D0</accession>
<dbReference type="NCBIfam" id="TIGR01879">
    <property type="entry name" value="hydantase"/>
    <property type="match status" value="1"/>
</dbReference>
<dbReference type="SUPFAM" id="SSF55031">
    <property type="entry name" value="Bacterial exopeptidase dimerisation domain"/>
    <property type="match status" value="1"/>
</dbReference>
<dbReference type="GO" id="GO:0016813">
    <property type="term" value="F:hydrolase activity, acting on carbon-nitrogen (but not peptide) bonds, in linear amidines"/>
    <property type="evidence" value="ECO:0007669"/>
    <property type="project" value="InterPro"/>
</dbReference>
<dbReference type="PANTHER" id="PTHR32494">
    <property type="entry name" value="ALLANTOATE DEIMINASE-RELATED"/>
    <property type="match status" value="1"/>
</dbReference>
<dbReference type="AlphaFoldDB" id="A0A8D5U9D0"/>
<keyword evidence="1 3" id="KW-0378">Hydrolase</keyword>
<reference evidence="3 4" key="1">
    <citation type="submission" date="2021-04" db="EMBL/GenBank/DDBJ databases">
        <title>Complete genome sequence of Stygiolobus sp. KN-1.</title>
        <authorList>
            <person name="Nakamura K."/>
            <person name="Sakai H."/>
            <person name="Kurosawa N."/>
        </authorList>
    </citation>
    <scope>NUCLEOTIDE SEQUENCE [LARGE SCALE GENOMIC DNA]</scope>
    <source>
        <strain evidence="3 4">KN-1</strain>
    </source>
</reference>
<proteinExistence type="predicted"/>
<dbReference type="CDD" id="cd03884">
    <property type="entry name" value="M20_bAS"/>
    <property type="match status" value="1"/>
</dbReference>
<keyword evidence="4" id="KW-1185">Reference proteome</keyword>
<evidence type="ECO:0000313" key="4">
    <source>
        <dbReference type="Proteomes" id="UP000825123"/>
    </source>
</evidence>
<dbReference type="RefSeq" id="WP_221288519.1">
    <property type="nucleotide sequence ID" value="NZ_AP024597.1"/>
</dbReference>
<dbReference type="PIRSF" id="PIRSF001235">
    <property type="entry name" value="Amidase_carbamoylase"/>
    <property type="match status" value="1"/>
</dbReference>
<evidence type="ECO:0000256" key="2">
    <source>
        <dbReference type="SAM" id="MobiDB-lite"/>
    </source>
</evidence>
<feature type="region of interest" description="Disordered" evidence="2">
    <location>
        <begin position="1"/>
        <end position="26"/>
    </location>
</feature>
<evidence type="ECO:0000313" key="3">
    <source>
        <dbReference type="EMBL" id="BCU71652.1"/>
    </source>
</evidence>
<dbReference type="KEGG" id="csty:KN1_29490"/>
<dbReference type="NCBIfam" id="NF006771">
    <property type="entry name" value="PRK09290.1-5"/>
    <property type="match status" value="1"/>
</dbReference>
<dbReference type="PANTHER" id="PTHR32494:SF5">
    <property type="entry name" value="ALLANTOATE AMIDOHYDROLASE"/>
    <property type="match status" value="1"/>
</dbReference>
<sequence>MERLKSDLESLGKIGKDPKGGVSRPALSEPDIEARLYVIEKMKEAKLKVYVDQGGNIIGLREGKVKEPFITTGSHIDTVLNGGMFDGALGVLGGLEAIRELNEDRVQTKLPIALVVFTDEEGNAFMPFAGSKYFAGLIDKSTLHAVEGKYEKISFGNALERFLKRSNAGVIERFSSTILSHLELHVEQGPILEVERKQIGVVTGIVGVHRIWMNFNGKQAHAGTTPMNMRSDPMISASATVTKVREIVLGRGKDLVGTVGYFQVSPNVVNVIAGSVRIGIDIRSLSRNDMLEVGKEVIDYARNVSEKEGVRLNYETYIENPAMCDETIVKTIEESVIQLGYQYMKMPSRAVHDSQVMSEITKIGMIFVPSKGGISHAPDEWTDFEDAYKGVEVLKLTLLKLAGS</sequence>
<organism evidence="3 4">
    <name type="scientific">Stygiolobus caldivivus</name>
    <dbReference type="NCBI Taxonomy" id="2824673"/>
    <lineage>
        <taxon>Archaea</taxon>
        <taxon>Thermoproteota</taxon>
        <taxon>Thermoprotei</taxon>
        <taxon>Sulfolobales</taxon>
        <taxon>Sulfolobaceae</taxon>
        <taxon>Stygiolobus</taxon>
    </lineage>
</organism>
<name>A0A8D5U9D0_9CREN</name>
<dbReference type="GeneID" id="66164656"/>
<gene>
    <name evidence="3" type="ORF">KN1_29490</name>
</gene>
<dbReference type="InterPro" id="IPR010158">
    <property type="entry name" value="Amidase_Cbmase"/>
</dbReference>
<dbReference type="Pfam" id="PF01546">
    <property type="entry name" value="Peptidase_M20"/>
    <property type="match status" value="1"/>
</dbReference>
<protein>
    <submittedName>
        <fullName evidence="3">Zn-dependent hydrolase</fullName>
    </submittedName>
</protein>
<dbReference type="InterPro" id="IPR002933">
    <property type="entry name" value="Peptidase_M20"/>
</dbReference>
<dbReference type="InterPro" id="IPR036264">
    <property type="entry name" value="Bact_exopeptidase_dim_dom"/>
</dbReference>